<evidence type="ECO:0000256" key="2">
    <source>
        <dbReference type="ARBA" id="ARBA00012438"/>
    </source>
</evidence>
<comment type="caution">
    <text evidence="8">The sequence shown here is derived from an EMBL/GenBank/DDBJ whole genome shotgun (WGS) entry which is preliminary data.</text>
</comment>
<dbReference type="Proteomes" id="UP001500582">
    <property type="component" value="Unassembled WGS sequence"/>
</dbReference>
<dbReference type="InterPro" id="IPR036890">
    <property type="entry name" value="HATPase_C_sf"/>
</dbReference>
<dbReference type="EMBL" id="BAABFT010000006">
    <property type="protein sequence ID" value="GAA4325512.1"/>
    <property type="molecule type" value="Genomic_DNA"/>
</dbReference>
<dbReference type="RefSeq" id="WP_345211712.1">
    <property type="nucleotide sequence ID" value="NZ_BAABFT010000006.1"/>
</dbReference>
<protein>
    <recommendedName>
        <fullName evidence="2">histidine kinase</fullName>
        <ecNumber evidence="2">2.7.13.3</ecNumber>
    </recommendedName>
</protein>
<evidence type="ECO:0000256" key="4">
    <source>
        <dbReference type="ARBA" id="ARBA00022777"/>
    </source>
</evidence>
<dbReference type="CDD" id="cd00130">
    <property type="entry name" value="PAS"/>
    <property type="match status" value="2"/>
</dbReference>
<dbReference type="PANTHER" id="PTHR42878">
    <property type="entry name" value="TWO-COMPONENT HISTIDINE KINASE"/>
    <property type="match status" value="1"/>
</dbReference>
<dbReference type="InterPro" id="IPR050351">
    <property type="entry name" value="BphY/WalK/GraS-like"/>
</dbReference>
<dbReference type="Gene3D" id="3.30.565.10">
    <property type="entry name" value="Histidine kinase-like ATPase, C-terminal domain"/>
    <property type="match status" value="1"/>
</dbReference>
<evidence type="ECO:0000313" key="8">
    <source>
        <dbReference type="EMBL" id="GAA4325512.1"/>
    </source>
</evidence>
<name>A0ABP8GJG6_9SPHI</name>
<dbReference type="InterPro" id="IPR005467">
    <property type="entry name" value="His_kinase_dom"/>
</dbReference>
<dbReference type="InterPro" id="IPR013767">
    <property type="entry name" value="PAS_fold"/>
</dbReference>
<feature type="domain" description="PAS" evidence="7">
    <location>
        <begin position="1"/>
        <end position="84"/>
    </location>
</feature>
<dbReference type="EC" id="2.7.13.3" evidence="2"/>
<proteinExistence type="predicted"/>
<dbReference type="SMART" id="SM00387">
    <property type="entry name" value="HATPase_c"/>
    <property type="match status" value="1"/>
</dbReference>
<feature type="domain" description="Histidine kinase" evidence="6">
    <location>
        <begin position="251"/>
        <end position="462"/>
    </location>
</feature>
<dbReference type="InterPro" id="IPR000014">
    <property type="entry name" value="PAS"/>
</dbReference>
<accession>A0ABP8GJG6</accession>
<dbReference type="Pfam" id="PF13426">
    <property type="entry name" value="PAS_9"/>
    <property type="match status" value="1"/>
</dbReference>
<dbReference type="Gene3D" id="3.30.450.20">
    <property type="entry name" value="PAS domain"/>
    <property type="match status" value="2"/>
</dbReference>
<comment type="catalytic activity">
    <reaction evidence="1">
        <text>ATP + protein L-histidine = ADP + protein N-phospho-L-histidine.</text>
        <dbReference type="EC" id="2.7.13.3"/>
    </reaction>
</comment>
<keyword evidence="9" id="KW-1185">Reference proteome</keyword>
<dbReference type="NCBIfam" id="TIGR00229">
    <property type="entry name" value="sensory_box"/>
    <property type="match status" value="2"/>
</dbReference>
<evidence type="ECO:0000259" key="6">
    <source>
        <dbReference type="PROSITE" id="PS50109"/>
    </source>
</evidence>
<keyword evidence="5" id="KW-0472">Membrane</keyword>
<evidence type="ECO:0000256" key="5">
    <source>
        <dbReference type="ARBA" id="ARBA00023136"/>
    </source>
</evidence>
<reference evidence="9" key="1">
    <citation type="journal article" date="2019" name="Int. J. Syst. Evol. Microbiol.">
        <title>The Global Catalogue of Microorganisms (GCM) 10K type strain sequencing project: providing services to taxonomists for standard genome sequencing and annotation.</title>
        <authorList>
            <consortium name="The Broad Institute Genomics Platform"/>
            <consortium name="The Broad Institute Genome Sequencing Center for Infectious Disease"/>
            <person name="Wu L."/>
            <person name="Ma J."/>
        </authorList>
    </citation>
    <scope>NUCLEOTIDE SEQUENCE [LARGE SCALE GENOMIC DNA]</scope>
    <source>
        <strain evidence="9">JCM 17705</strain>
    </source>
</reference>
<dbReference type="InterPro" id="IPR003594">
    <property type="entry name" value="HATPase_dom"/>
</dbReference>
<keyword evidence="4" id="KW-0418">Kinase</keyword>
<keyword evidence="3" id="KW-0808">Transferase</keyword>
<dbReference type="Pfam" id="PF02518">
    <property type="entry name" value="HATPase_c"/>
    <property type="match status" value="1"/>
</dbReference>
<dbReference type="PROSITE" id="PS50109">
    <property type="entry name" value="HIS_KIN"/>
    <property type="match status" value="1"/>
</dbReference>
<dbReference type="InterPro" id="IPR035965">
    <property type="entry name" value="PAS-like_dom_sf"/>
</dbReference>
<dbReference type="SUPFAM" id="SSF55874">
    <property type="entry name" value="ATPase domain of HSP90 chaperone/DNA topoisomerase II/histidine kinase"/>
    <property type="match status" value="1"/>
</dbReference>
<dbReference type="PANTHER" id="PTHR42878:SF13">
    <property type="entry name" value="HISTIDINE KINASE"/>
    <property type="match status" value="1"/>
</dbReference>
<evidence type="ECO:0000256" key="3">
    <source>
        <dbReference type="ARBA" id="ARBA00022679"/>
    </source>
</evidence>
<dbReference type="Pfam" id="PF00989">
    <property type="entry name" value="PAS"/>
    <property type="match status" value="1"/>
</dbReference>
<evidence type="ECO:0000256" key="1">
    <source>
        <dbReference type="ARBA" id="ARBA00000085"/>
    </source>
</evidence>
<dbReference type="PROSITE" id="PS50112">
    <property type="entry name" value="PAS"/>
    <property type="match status" value="2"/>
</dbReference>
<dbReference type="SMART" id="SM00091">
    <property type="entry name" value="PAS"/>
    <property type="match status" value="2"/>
</dbReference>
<organism evidence="8 9">
    <name type="scientific">Mucilaginibacter gynuensis</name>
    <dbReference type="NCBI Taxonomy" id="1302236"/>
    <lineage>
        <taxon>Bacteria</taxon>
        <taxon>Pseudomonadati</taxon>
        <taxon>Bacteroidota</taxon>
        <taxon>Sphingobacteriia</taxon>
        <taxon>Sphingobacteriales</taxon>
        <taxon>Sphingobacteriaceae</taxon>
        <taxon>Mucilaginibacter</taxon>
    </lineage>
</organism>
<dbReference type="PRINTS" id="PR00344">
    <property type="entry name" value="BCTRLSENSOR"/>
</dbReference>
<dbReference type="SUPFAM" id="SSF55785">
    <property type="entry name" value="PYP-like sensor domain (PAS domain)"/>
    <property type="match status" value="2"/>
</dbReference>
<feature type="domain" description="PAS" evidence="7">
    <location>
        <begin position="124"/>
        <end position="182"/>
    </location>
</feature>
<gene>
    <name evidence="8" type="ORF">GCM10023149_27910</name>
</gene>
<sequence length="611" mass="70054">MNNLDALFYQNQQPMWVYAINSLLILEVNEAAIKRYGYSREEFIGKSTRDLRPVEDIHLLEEILNSKEPKDIYESEFRHVTKSGAIFHVEIQAYDIAYNDIPAKLIQAQCIEAKKDIQGKLQLTESKLNRLLDSTTIGFYQLDPNGNITYWNNAAEKLLGYNREYVLGKNIWDVFPEAVHSDFYTYIEKACTHKINVEFTEYFWPIQRWFFTNAYPGEDGILVHFRDVTHIKLAQEVLLEKIEQLKEISFLNSHYIRKPVASLLGLTNLIKDNVIRPEEFKEIAEQVQACSYELDDVIKTINKKVNDGDGLKELAFEMAEFCINDLLKDVICDYKNTHPTHRVVFKASANIMYYGSKHGIRVAVENLLDNAIKFSPYADHVVLTLSKVNQNAVVSVQDFGEGIDSRVLNKIFLGFIKRDVSRELGEGLAKVSTVTRRHHGNVWVESRPGKGTVFSVRLPLSTMSAIKAGIKTDCNSYRDPGLEITYDEENKYLRMDWRGFLSLHTIKAGCLKLCDLLKKHDCKMVLNNNANVMGSWEDAAEWVGKECFPMLEEAGLQFLAWAYSPSTFSRLSADMAIRALKGNVVIKTFNDKDEARQWLEEVGKAVYIDQD</sequence>
<evidence type="ECO:0000313" key="9">
    <source>
        <dbReference type="Proteomes" id="UP001500582"/>
    </source>
</evidence>
<evidence type="ECO:0000259" key="7">
    <source>
        <dbReference type="PROSITE" id="PS50112"/>
    </source>
</evidence>
<dbReference type="InterPro" id="IPR004358">
    <property type="entry name" value="Sig_transdc_His_kin-like_C"/>
</dbReference>